<feature type="transmembrane region" description="Helical" evidence="6">
    <location>
        <begin position="429"/>
        <end position="447"/>
    </location>
</feature>
<dbReference type="Pfam" id="PF02687">
    <property type="entry name" value="FtsX"/>
    <property type="match status" value="2"/>
</dbReference>
<evidence type="ECO:0000259" key="7">
    <source>
        <dbReference type="Pfam" id="PF02687"/>
    </source>
</evidence>
<dbReference type="EMBL" id="FWYF01000001">
    <property type="protein sequence ID" value="SMD32660.1"/>
    <property type="molecule type" value="Genomic_DNA"/>
</dbReference>
<dbReference type="InterPro" id="IPR003838">
    <property type="entry name" value="ABC3_permease_C"/>
</dbReference>
<keyword evidence="2" id="KW-1003">Cell membrane</keyword>
<evidence type="ECO:0000313" key="9">
    <source>
        <dbReference type="EMBL" id="SMD32660.1"/>
    </source>
</evidence>
<dbReference type="GO" id="GO:0005886">
    <property type="term" value="C:plasma membrane"/>
    <property type="evidence" value="ECO:0007669"/>
    <property type="project" value="UniProtKB-SubCell"/>
</dbReference>
<evidence type="ECO:0000256" key="1">
    <source>
        <dbReference type="ARBA" id="ARBA00004651"/>
    </source>
</evidence>
<protein>
    <submittedName>
        <fullName evidence="9">Putative ABC transport system permease protein</fullName>
    </submittedName>
</protein>
<feature type="transmembrane region" description="Helical" evidence="6">
    <location>
        <begin position="288"/>
        <end position="309"/>
    </location>
</feature>
<feature type="domain" description="MacB-like periplasmic core" evidence="8">
    <location>
        <begin position="20"/>
        <end position="241"/>
    </location>
</feature>
<dbReference type="PANTHER" id="PTHR30572:SF18">
    <property type="entry name" value="ABC-TYPE MACROLIDE FAMILY EXPORT SYSTEM PERMEASE COMPONENT 2"/>
    <property type="match status" value="1"/>
</dbReference>
<dbReference type="AlphaFoldDB" id="A0A1W2G7K2"/>
<sequence>MLKNYFLVAFRSLLRDKFYSSINVLGLALGITCCLLIMIYISDELSYDRMHSKADRIYRINEFMIDEDAGERSSSLPFPVGPTLRADFPSMVESQVRLFDYQSPSLMLENKETNKAFNETRLFFADSTFFDVFDFELVKGNKETALDEPNSLLLTETMAKKYFGNEDPMGKILRFQAERDLIVKGILPDTPLNTHFQFDFIGSMSTVRQSFNGRLPRTWYWNPCWTYLVLSDQNSSKELEALFPNFILKYFPEFLHGDVKMTLQPLTDIHLKSDLEFEIQPNSSENNVYVFTVIGLLILFIACFNYMNLSTAKSAKRSKEVGIRKTLGSKKSYLITQFLLESIIITSIAVIVSLVLFLAILPAFNSFTEKSIGFSMLFQPHILFGLIGVVLIIGVGAGIYPAFVLSTFSPIKGLKGEQKGKGGNLRQMLVILQFSISIIMIIGTSIATDQLDFLRQSDTGFDKEQVLYISALRTPIAQKYEAFKNEILRRQDINSMTAVVDALGARHQGDNFRFEGMERSTLFSVFWSKHDFFKTFGLNIVQGRPFKENILSDDTAAIVINQALCRRLDWREDEAIGKAYEYGNRPGKIIGVVEDFNFASKHRNIEPLVIQLRNNPGSFNLLIKYLAIKLDTENIGETLSFVEGKWNEFAPGRPFDYFFLEDELNTLYKDEDKLSKVASLFSGLAIVVACLGLFALASFTAEQRKKEIAVRKVLGSTIPQVILLLSKDFTKLITIAFVIACPLAYFSIDSWLNNFAFRIGMNPLVFILAGIGTLIIALITISFQSLKAASANPSTVLKYE</sequence>
<feature type="transmembrane region" description="Helical" evidence="6">
    <location>
        <begin position="677"/>
        <end position="697"/>
    </location>
</feature>
<keyword evidence="3 6" id="KW-0812">Transmembrane</keyword>
<feature type="domain" description="MacB-like periplasmic core" evidence="8">
    <location>
        <begin position="436"/>
        <end position="597"/>
    </location>
</feature>
<comment type="subcellular location">
    <subcellularLocation>
        <location evidence="1">Cell membrane</location>
        <topology evidence="1">Multi-pass membrane protein</topology>
    </subcellularLocation>
</comment>
<dbReference type="InterPro" id="IPR050250">
    <property type="entry name" value="Macrolide_Exporter_MacB"/>
</dbReference>
<proteinExistence type="predicted"/>
<organism evidence="9 10">
    <name type="scientific">Reichenbachiella faecimaris</name>
    <dbReference type="NCBI Taxonomy" id="692418"/>
    <lineage>
        <taxon>Bacteria</taxon>
        <taxon>Pseudomonadati</taxon>
        <taxon>Bacteroidota</taxon>
        <taxon>Cytophagia</taxon>
        <taxon>Cytophagales</taxon>
        <taxon>Reichenbachiellaceae</taxon>
        <taxon>Reichenbachiella</taxon>
    </lineage>
</organism>
<keyword evidence="10" id="KW-1185">Reference proteome</keyword>
<dbReference type="OrthoDB" id="5933722at2"/>
<feature type="transmembrane region" description="Helical" evidence="6">
    <location>
        <begin position="764"/>
        <end position="783"/>
    </location>
</feature>
<evidence type="ECO:0000256" key="4">
    <source>
        <dbReference type="ARBA" id="ARBA00022989"/>
    </source>
</evidence>
<evidence type="ECO:0000256" key="5">
    <source>
        <dbReference type="ARBA" id="ARBA00023136"/>
    </source>
</evidence>
<feature type="transmembrane region" description="Helical" evidence="6">
    <location>
        <begin position="732"/>
        <end position="752"/>
    </location>
</feature>
<name>A0A1W2G7K2_REIFA</name>
<accession>A0A1W2G7K2</accession>
<evidence type="ECO:0000259" key="8">
    <source>
        <dbReference type="Pfam" id="PF12704"/>
    </source>
</evidence>
<dbReference type="RefSeq" id="WP_084371312.1">
    <property type="nucleotide sequence ID" value="NZ_FWYF01000001.1"/>
</dbReference>
<feature type="domain" description="ABC3 transporter permease C-terminal" evidence="7">
    <location>
        <begin position="293"/>
        <end position="410"/>
    </location>
</feature>
<feature type="transmembrane region" description="Helical" evidence="6">
    <location>
        <begin position="21"/>
        <end position="41"/>
    </location>
</feature>
<gene>
    <name evidence="9" type="ORF">SAMN04488029_1010</name>
</gene>
<evidence type="ECO:0000256" key="6">
    <source>
        <dbReference type="SAM" id="Phobius"/>
    </source>
</evidence>
<dbReference type="STRING" id="692418.SAMN04488029_1010"/>
<evidence type="ECO:0000256" key="3">
    <source>
        <dbReference type="ARBA" id="ARBA00022692"/>
    </source>
</evidence>
<dbReference type="InterPro" id="IPR025857">
    <property type="entry name" value="MacB_PCD"/>
</dbReference>
<dbReference type="PANTHER" id="PTHR30572">
    <property type="entry name" value="MEMBRANE COMPONENT OF TRANSPORTER-RELATED"/>
    <property type="match status" value="1"/>
</dbReference>
<feature type="domain" description="ABC3 transporter permease C-terminal" evidence="7">
    <location>
        <begin position="680"/>
        <end position="793"/>
    </location>
</feature>
<keyword evidence="5 6" id="KW-0472">Membrane</keyword>
<evidence type="ECO:0000313" key="10">
    <source>
        <dbReference type="Proteomes" id="UP000192472"/>
    </source>
</evidence>
<dbReference type="Pfam" id="PF12704">
    <property type="entry name" value="MacB_PCD"/>
    <property type="match status" value="2"/>
</dbReference>
<dbReference type="Proteomes" id="UP000192472">
    <property type="component" value="Unassembled WGS sequence"/>
</dbReference>
<feature type="transmembrane region" description="Helical" evidence="6">
    <location>
        <begin position="338"/>
        <end position="361"/>
    </location>
</feature>
<dbReference type="GO" id="GO:0022857">
    <property type="term" value="F:transmembrane transporter activity"/>
    <property type="evidence" value="ECO:0007669"/>
    <property type="project" value="TreeGrafter"/>
</dbReference>
<keyword evidence="4 6" id="KW-1133">Transmembrane helix</keyword>
<evidence type="ECO:0000256" key="2">
    <source>
        <dbReference type="ARBA" id="ARBA00022475"/>
    </source>
</evidence>
<feature type="transmembrane region" description="Helical" evidence="6">
    <location>
        <begin position="709"/>
        <end position="726"/>
    </location>
</feature>
<feature type="transmembrane region" description="Helical" evidence="6">
    <location>
        <begin position="381"/>
        <end position="408"/>
    </location>
</feature>
<reference evidence="9 10" key="1">
    <citation type="submission" date="2017-04" db="EMBL/GenBank/DDBJ databases">
        <authorList>
            <person name="Afonso C.L."/>
            <person name="Miller P.J."/>
            <person name="Scott M.A."/>
            <person name="Spackman E."/>
            <person name="Goraichik I."/>
            <person name="Dimitrov K.M."/>
            <person name="Suarez D.L."/>
            <person name="Swayne D.E."/>
        </authorList>
    </citation>
    <scope>NUCLEOTIDE SEQUENCE [LARGE SCALE GENOMIC DNA]</scope>
    <source>
        <strain evidence="9 10">DSM 26133</strain>
    </source>
</reference>